<evidence type="ECO:0000313" key="3">
    <source>
        <dbReference type="EMBL" id="MCX2721610.1"/>
    </source>
</evidence>
<evidence type="ECO:0000256" key="1">
    <source>
        <dbReference type="ARBA" id="ARBA00006987"/>
    </source>
</evidence>
<dbReference type="RefSeq" id="WP_265961301.1">
    <property type="nucleotide sequence ID" value="NZ_JAPEVI010000002.1"/>
</dbReference>
<keyword evidence="2" id="KW-0732">Signal</keyword>
<name>A0ABT3QXL2_9HYPH</name>
<dbReference type="InterPro" id="IPR005064">
    <property type="entry name" value="BUG"/>
</dbReference>
<reference evidence="3 4" key="1">
    <citation type="journal article" date="2016" name="Int. J. Syst. Evol. Microbiol.">
        <title>Labrenzia salina sp. nov., isolated from the rhizosphere of the halophyte Arthrocnemum macrostachyum.</title>
        <authorList>
            <person name="Camacho M."/>
            <person name="Redondo-Gomez S."/>
            <person name="Rodriguez-Llorente I."/>
            <person name="Rohde M."/>
            <person name="Sproer C."/>
            <person name="Schumann P."/>
            <person name="Klenk H.P."/>
            <person name="Montero-Calasanz M.D.C."/>
        </authorList>
    </citation>
    <scope>NUCLEOTIDE SEQUENCE [LARGE SCALE GENOMIC DNA]</scope>
    <source>
        <strain evidence="3 4">DSM 29163</strain>
    </source>
</reference>
<dbReference type="PIRSF" id="PIRSF017082">
    <property type="entry name" value="YflP"/>
    <property type="match status" value="1"/>
</dbReference>
<comment type="similarity">
    <text evidence="1">Belongs to the UPF0065 (bug) family.</text>
</comment>
<sequence length="325" mass="34442">MLKKLTVAMAAASIGLFASADARADYPERDIRVVVPWGAGGGTDGIVRKLTTIAEDIIGTSMYVENIEGGISATGVSEVMKAKPDGYTIGALTYDSIVTVPWQGLLPSYNMEKLKLIARVTSEPDAIVVDADGPYESIGDLLADAKANPGKVKVGIQNTGSRTHLAMLQLQDAADVEFNLIAYPGGAAPQKEAILNDEVEVAATSLGDFASLIQSGDAFGLMEFSETRNPTYADVPTAAEENLDIQVGSFIVFAAPAGTPDDVVAKIEDAYKQALESDEFQKWVADVGVTPDWIGTADVTAWADETAQTLYQQMDDLVEKGVISK</sequence>
<comment type="caution">
    <text evidence="3">The sequence shown here is derived from an EMBL/GenBank/DDBJ whole genome shotgun (WGS) entry which is preliminary data.</text>
</comment>
<keyword evidence="4" id="KW-1185">Reference proteome</keyword>
<dbReference type="InterPro" id="IPR042100">
    <property type="entry name" value="Bug_dom1"/>
</dbReference>
<protein>
    <submittedName>
        <fullName evidence="3">Tripartite tricarboxylate transporter substrate binding protein</fullName>
    </submittedName>
</protein>
<dbReference type="CDD" id="cd07012">
    <property type="entry name" value="PBP2_Bug_TTT"/>
    <property type="match status" value="1"/>
</dbReference>
<dbReference type="Gene3D" id="3.40.190.150">
    <property type="entry name" value="Bordetella uptake gene, domain 1"/>
    <property type="match status" value="1"/>
</dbReference>
<organism evidence="3 4">
    <name type="scientific">Roseibium salinum</name>
    <dbReference type="NCBI Taxonomy" id="1604349"/>
    <lineage>
        <taxon>Bacteria</taxon>
        <taxon>Pseudomonadati</taxon>
        <taxon>Pseudomonadota</taxon>
        <taxon>Alphaproteobacteria</taxon>
        <taxon>Hyphomicrobiales</taxon>
        <taxon>Stappiaceae</taxon>
        <taxon>Roseibium</taxon>
    </lineage>
</organism>
<proteinExistence type="inferred from homology"/>
<dbReference type="PANTHER" id="PTHR42928:SF5">
    <property type="entry name" value="BLR1237 PROTEIN"/>
    <property type="match status" value="1"/>
</dbReference>
<dbReference type="SUPFAM" id="SSF53850">
    <property type="entry name" value="Periplasmic binding protein-like II"/>
    <property type="match status" value="1"/>
</dbReference>
<evidence type="ECO:0000256" key="2">
    <source>
        <dbReference type="SAM" id="SignalP"/>
    </source>
</evidence>
<feature type="chain" id="PRO_5045839756" evidence="2">
    <location>
        <begin position="25"/>
        <end position="325"/>
    </location>
</feature>
<dbReference type="Gene3D" id="3.40.190.10">
    <property type="entry name" value="Periplasmic binding protein-like II"/>
    <property type="match status" value="1"/>
</dbReference>
<dbReference type="PANTHER" id="PTHR42928">
    <property type="entry name" value="TRICARBOXYLATE-BINDING PROTEIN"/>
    <property type="match status" value="1"/>
</dbReference>
<gene>
    <name evidence="3" type="ORF">ON753_04195</name>
</gene>
<feature type="signal peptide" evidence="2">
    <location>
        <begin position="1"/>
        <end position="24"/>
    </location>
</feature>
<dbReference type="EMBL" id="JAPEVI010000002">
    <property type="protein sequence ID" value="MCX2721610.1"/>
    <property type="molecule type" value="Genomic_DNA"/>
</dbReference>
<accession>A0ABT3QXL2</accession>
<dbReference type="Pfam" id="PF03401">
    <property type="entry name" value="TctC"/>
    <property type="match status" value="1"/>
</dbReference>
<evidence type="ECO:0000313" key="4">
    <source>
        <dbReference type="Proteomes" id="UP001300261"/>
    </source>
</evidence>
<dbReference type="Proteomes" id="UP001300261">
    <property type="component" value="Unassembled WGS sequence"/>
</dbReference>